<sequence>MQSAFSFVIYPHLYLSHLFFISNNNICFNESFPLLNDEVVCMAYLISMKQFFFKEARLLVSQRLRSTPNRSC</sequence>
<keyword evidence="2" id="KW-1185">Reference proteome</keyword>
<dbReference type="AlphaFoldDB" id="A0A164U4B7"/>
<proteinExistence type="predicted"/>
<gene>
    <name evidence="1" type="ORF">APZ42_023780</name>
</gene>
<name>A0A164U4B7_9CRUS</name>
<reference evidence="1 2" key="1">
    <citation type="submission" date="2016-03" db="EMBL/GenBank/DDBJ databases">
        <title>EvidentialGene: Evidence-directed Construction of Genes on Genomes.</title>
        <authorList>
            <person name="Gilbert D.G."/>
            <person name="Choi J.-H."/>
            <person name="Mockaitis K."/>
            <person name="Colbourne J."/>
            <person name="Pfrender M."/>
        </authorList>
    </citation>
    <scope>NUCLEOTIDE SEQUENCE [LARGE SCALE GENOMIC DNA]</scope>
    <source>
        <strain evidence="1 2">Xinb3</strain>
        <tissue evidence="1">Complete organism</tissue>
    </source>
</reference>
<evidence type="ECO:0000313" key="2">
    <source>
        <dbReference type="Proteomes" id="UP000076858"/>
    </source>
</evidence>
<dbReference type="EMBL" id="LRGB01001581">
    <property type="protein sequence ID" value="KZS11048.1"/>
    <property type="molecule type" value="Genomic_DNA"/>
</dbReference>
<evidence type="ECO:0000313" key="1">
    <source>
        <dbReference type="EMBL" id="KZS11048.1"/>
    </source>
</evidence>
<comment type="caution">
    <text evidence="1">The sequence shown here is derived from an EMBL/GenBank/DDBJ whole genome shotgun (WGS) entry which is preliminary data.</text>
</comment>
<protein>
    <submittedName>
        <fullName evidence="1">Uncharacterized protein</fullName>
    </submittedName>
</protein>
<dbReference type="Proteomes" id="UP000076858">
    <property type="component" value="Unassembled WGS sequence"/>
</dbReference>
<accession>A0A164U4B7</accession>
<organism evidence="1 2">
    <name type="scientific">Daphnia magna</name>
    <dbReference type="NCBI Taxonomy" id="35525"/>
    <lineage>
        <taxon>Eukaryota</taxon>
        <taxon>Metazoa</taxon>
        <taxon>Ecdysozoa</taxon>
        <taxon>Arthropoda</taxon>
        <taxon>Crustacea</taxon>
        <taxon>Branchiopoda</taxon>
        <taxon>Diplostraca</taxon>
        <taxon>Cladocera</taxon>
        <taxon>Anomopoda</taxon>
        <taxon>Daphniidae</taxon>
        <taxon>Daphnia</taxon>
    </lineage>
</organism>